<keyword evidence="5" id="KW-1185">Reference proteome</keyword>
<keyword evidence="1" id="KW-1133">Transmembrane helix</keyword>
<evidence type="ECO:0000259" key="2">
    <source>
        <dbReference type="Pfam" id="PF07290"/>
    </source>
</evidence>
<dbReference type="Pfam" id="PF21001">
    <property type="entry name" value="YqiJ_N"/>
    <property type="match status" value="1"/>
</dbReference>
<comment type="caution">
    <text evidence="4">The sequence shown here is derived from an EMBL/GenBank/DDBJ whole genome shotgun (WGS) entry which is preliminary data.</text>
</comment>
<keyword evidence="1" id="KW-0812">Transmembrane</keyword>
<reference evidence="4 5" key="1">
    <citation type="submission" date="2022-10" db="EMBL/GenBank/DDBJ databases">
        <title>Pararhodobacter sp. nov., isolated from marine algae.</title>
        <authorList>
            <person name="Choi B.J."/>
            <person name="Kim J.M."/>
            <person name="Lee J.K."/>
            <person name="Choi D.G."/>
            <person name="Jeon C.O."/>
        </authorList>
    </citation>
    <scope>NUCLEOTIDE SEQUENCE [LARGE SCALE GENOMIC DNA]</scope>
    <source>
        <strain evidence="4 5">ZQ420</strain>
    </source>
</reference>
<dbReference type="RefSeq" id="WP_264506885.1">
    <property type="nucleotide sequence ID" value="NZ_JAPDFL010000001.1"/>
</dbReference>
<dbReference type="EMBL" id="JAPDFL010000001">
    <property type="protein sequence ID" value="MCW1934056.1"/>
    <property type="molecule type" value="Genomic_DNA"/>
</dbReference>
<evidence type="ECO:0000313" key="5">
    <source>
        <dbReference type="Proteomes" id="UP001208938"/>
    </source>
</evidence>
<protein>
    <submittedName>
        <fullName evidence="4">YqiJ family protein</fullName>
    </submittedName>
</protein>
<feature type="transmembrane region" description="Helical" evidence="1">
    <location>
        <begin position="116"/>
        <end position="133"/>
    </location>
</feature>
<dbReference type="Proteomes" id="UP001208938">
    <property type="component" value="Unassembled WGS sequence"/>
</dbReference>
<name>A0ABT3H2Q2_9RHOB</name>
<feature type="transmembrane region" description="Helical" evidence="1">
    <location>
        <begin position="6"/>
        <end position="26"/>
    </location>
</feature>
<evidence type="ECO:0000313" key="4">
    <source>
        <dbReference type="EMBL" id="MCW1934056.1"/>
    </source>
</evidence>
<proteinExistence type="predicted"/>
<feature type="domain" description="Inner membrane protein YqiJ OB-fold" evidence="2">
    <location>
        <begin position="160"/>
        <end position="211"/>
    </location>
</feature>
<accession>A0ABT3H2Q2</accession>
<feature type="transmembrane region" description="Helical" evidence="1">
    <location>
        <begin position="86"/>
        <end position="104"/>
    </location>
</feature>
<sequence length="223" mass="23236">MLEFLLSGSLAPFSVALALLVGLLALELALSLVGGSIFAGGAELDAPEVDLPDLDTPDLSPDGFGHGEPADVSGVSSVLGLGKTPFMIWLASALLGFGVSGVVLQSVLLTSLGSPLPGWLAAIPALLGGWAFARGFGGVFARLIPQDETQSVSEATLGRRRGVITQGTAERGRPAEVRVIDRHGNPHYLRAEPLEDGARLVQGSTVLVLRDHRLGLYRLLSVE</sequence>
<dbReference type="InterPro" id="IPR048376">
    <property type="entry name" value="YqiJ_N"/>
</dbReference>
<keyword evidence="1" id="KW-0472">Membrane</keyword>
<feature type="domain" description="Inner membrane protein YqiJ N-terminal" evidence="3">
    <location>
        <begin position="12"/>
        <end position="131"/>
    </location>
</feature>
<evidence type="ECO:0000256" key="1">
    <source>
        <dbReference type="SAM" id="Phobius"/>
    </source>
</evidence>
<dbReference type="Pfam" id="PF07290">
    <property type="entry name" value="YqiJ_OB"/>
    <property type="match status" value="1"/>
</dbReference>
<organism evidence="4 5">
    <name type="scientific">Pararhodobacter zhoushanensis</name>
    <dbReference type="NCBI Taxonomy" id="2479545"/>
    <lineage>
        <taxon>Bacteria</taxon>
        <taxon>Pseudomonadati</taxon>
        <taxon>Pseudomonadota</taxon>
        <taxon>Alphaproteobacteria</taxon>
        <taxon>Rhodobacterales</taxon>
        <taxon>Paracoccaceae</taxon>
        <taxon>Pararhodobacter</taxon>
    </lineage>
</organism>
<gene>
    <name evidence="4" type="ORF">OKW52_17795</name>
</gene>
<evidence type="ECO:0000259" key="3">
    <source>
        <dbReference type="Pfam" id="PF21001"/>
    </source>
</evidence>
<dbReference type="InterPro" id="IPR010840">
    <property type="entry name" value="YqiJ_OB"/>
</dbReference>